<dbReference type="EMBL" id="JANDXR010000010">
    <property type="protein sequence ID" value="MCP9501747.1"/>
    <property type="molecule type" value="Genomic_DNA"/>
</dbReference>
<reference evidence="2" key="1">
    <citation type="submission" date="2022-07" db="EMBL/GenBank/DDBJ databases">
        <title>Prevotella copri.</title>
        <authorList>
            <person name="Yang C."/>
        </authorList>
    </citation>
    <scope>NUCLEOTIDE SEQUENCE</scope>
    <source>
        <strain evidence="2">HF88</strain>
    </source>
</reference>
<dbReference type="Gene3D" id="3.60.15.10">
    <property type="entry name" value="Ribonuclease Z/Hydroxyacylglutathione hydrolase-like"/>
    <property type="match status" value="1"/>
</dbReference>
<proteinExistence type="predicted"/>
<organism evidence="2 3">
    <name type="scientific">Segatella copri</name>
    <dbReference type="NCBI Taxonomy" id="165179"/>
    <lineage>
        <taxon>Bacteria</taxon>
        <taxon>Pseudomonadati</taxon>
        <taxon>Bacteroidota</taxon>
        <taxon>Bacteroidia</taxon>
        <taxon>Bacteroidales</taxon>
        <taxon>Prevotellaceae</taxon>
        <taxon>Segatella</taxon>
    </lineage>
</organism>
<comment type="caution">
    <text evidence="2">The sequence shown here is derived from an EMBL/GenBank/DDBJ whole genome shotgun (WGS) entry which is preliminary data.</text>
</comment>
<dbReference type="InterPro" id="IPR001279">
    <property type="entry name" value="Metallo-B-lactamas"/>
</dbReference>
<dbReference type="PANTHER" id="PTHR30619:SF1">
    <property type="entry name" value="RECOMBINATION PROTEIN 2"/>
    <property type="match status" value="1"/>
</dbReference>
<dbReference type="Proteomes" id="UP001206014">
    <property type="component" value="Unassembled WGS sequence"/>
</dbReference>
<evidence type="ECO:0000313" key="2">
    <source>
        <dbReference type="EMBL" id="MCP9501747.1"/>
    </source>
</evidence>
<dbReference type="PANTHER" id="PTHR30619">
    <property type="entry name" value="DNA INTERNALIZATION/COMPETENCE PROTEIN COMEC/REC2"/>
    <property type="match status" value="1"/>
</dbReference>
<evidence type="ECO:0000313" key="3">
    <source>
        <dbReference type="Proteomes" id="UP001206014"/>
    </source>
</evidence>
<name>A0AAW5I1H8_9BACT</name>
<dbReference type="Pfam" id="PF00753">
    <property type="entry name" value="Lactamase_B"/>
    <property type="match status" value="1"/>
</dbReference>
<protein>
    <recommendedName>
        <fullName evidence="1">Metallo-beta-lactamase domain-containing protein</fullName>
    </recommendedName>
</protein>
<feature type="domain" description="Metallo-beta-lactamase" evidence="1">
    <location>
        <begin position="20"/>
        <end position="94"/>
    </location>
</feature>
<sequence>MNTFMTITFLQAYNGDGIHIEHDGHHVIIDGGPKCEELESLVGEIVANHEIIDLLIITHYDEDHILGIYKILSKLSSTVSLKNMIGEVWFNATKIGAKGNPYMLSANQALKMGKLLIRNDVNWISEVQTGKQFNIGNDGWLEVIYGGEIFEINAENTNLSSVYCDWKSTFQVLEPFVDDKVKDVSPVNAQSMILVLHIGKDKQVLLTGDATPDKLFAALGEYLEKGNSNCFELIKLPHHGSYRNLTKDILEQVVCFDYVICSNGDRYYLPDKKALMKIFKWGRKKATEKIRIHLNYYADLFPKLNISEQDMQNNHFFCDGKRIFEL</sequence>
<dbReference type="SUPFAM" id="SSF56281">
    <property type="entry name" value="Metallo-hydrolase/oxidoreductase"/>
    <property type="match status" value="1"/>
</dbReference>
<dbReference type="InterPro" id="IPR052159">
    <property type="entry name" value="Competence_DNA_uptake"/>
</dbReference>
<dbReference type="RefSeq" id="WP_234564370.1">
    <property type="nucleotide sequence ID" value="NZ_JAJTTD010000010.1"/>
</dbReference>
<dbReference type="AlphaFoldDB" id="A0AAW5I1H8"/>
<dbReference type="InterPro" id="IPR036866">
    <property type="entry name" value="RibonucZ/Hydroxyglut_hydro"/>
</dbReference>
<evidence type="ECO:0000259" key="1">
    <source>
        <dbReference type="Pfam" id="PF00753"/>
    </source>
</evidence>
<accession>A0AAW5I1H8</accession>
<gene>
    <name evidence="2" type="ORF">NND11_09315</name>
</gene>